<organism evidence="1 2">
    <name type="scientific">Wickerhamomyces pijperi</name>
    <name type="common">Yeast</name>
    <name type="synonym">Pichia pijperi</name>
    <dbReference type="NCBI Taxonomy" id="599730"/>
    <lineage>
        <taxon>Eukaryota</taxon>
        <taxon>Fungi</taxon>
        <taxon>Dikarya</taxon>
        <taxon>Ascomycota</taxon>
        <taxon>Saccharomycotina</taxon>
        <taxon>Saccharomycetes</taxon>
        <taxon>Phaffomycetales</taxon>
        <taxon>Wickerhamomycetaceae</taxon>
        <taxon>Wickerhamomyces</taxon>
    </lineage>
</organism>
<dbReference type="AlphaFoldDB" id="A0A9P8Q6F5"/>
<comment type="caution">
    <text evidence="1">The sequence shown here is derived from an EMBL/GenBank/DDBJ whole genome shotgun (WGS) entry which is preliminary data.</text>
</comment>
<gene>
    <name evidence="1" type="ORF">WICPIJ_005045</name>
</gene>
<reference evidence="1" key="2">
    <citation type="submission" date="2021-01" db="EMBL/GenBank/DDBJ databases">
        <authorList>
            <person name="Schikora-Tamarit M.A."/>
        </authorList>
    </citation>
    <scope>NUCLEOTIDE SEQUENCE</scope>
    <source>
        <strain evidence="1">CBS2887</strain>
    </source>
</reference>
<proteinExistence type="predicted"/>
<accession>A0A9P8Q6F5</accession>
<evidence type="ECO:0000313" key="1">
    <source>
        <dbReference type="EMBL" id="KAH3683970.1"/>
    </source>
</evidence>
<dbReference type="Proteomes" id="UP000774326">
    <property type="component" value="Unassembled WGS sequence"/>
</dbReference>
<protein>
    <submittedName>
        <fullName evidence="1">Uncharacterized protein</fullName>
    </submittedName>
</protein>
<sequence>MSNSISQFSTDTSTHSVVINPEETISVMDCKAPSNIQPVKASSTAVKHESYSDKTLLSDNTAITSTTTTTSKSHVDSTARLLGRIDKILLKLKNNEGIDPREV</sequence>
<keyword evidence="2" id="KW-1185">Reference proteome</keyword>
<name>A0A9P8Q6F5_WICPI</name>
<dbReference type="EMBL" id="JAEUBG010002836">
    <property type="protein sequence ID" value="KAH3683970.1"/>
    <property type="molecule type" value="Genomic_DNA"/>
</dbReference>
<reference evidence="1" key="1">
    <citation type="journal article" date="2021" name="Open Biol.">
        <title>Shared evolutionary footprints suggest mitochondrial oxidative damage underlies multiple complex I losses in fungi.</title>
        <authorList>
            <person name="Schikora-Tamarit M.A."/>
            <person name="Marcet-Houben M."/>
            <person name="Nosek J."/>
            <person name="Gabaldon T."/>
        </authorList>
    </citation>
    <scope>NUCLEOTIDE SEQUENCE</scope>
    <source>
        <strain evidence="1">CBS2887</strain>
    </source>
</reference>
<evidence type="ECO:0000313" key="2">
    <source>
        <dbReference type="Proteomes" id="UP000774326"/>
    </source>
</evidence>